<sequence>MTNMREHLEDALNDSSFRAEWDEQQAEREVMRSIVEARLAAGLSQKELAERCGMRASNLCRLENGNGNPSVATLAKVAHGLGKNLRISFV</sequence>
<reference evidence="2 3" key="1">
    <citation type="submission" date="2008-10" db="EMBL/GenBank/DDBJ databases">
        <title>Draft genome sequence of Collinsella stercoris (DSM 13279).</title>
        <authorList>
            <person name="Sudarsanam P."/>
            <person name="Ley R."/>
            <person name="Guruge J."/>
            <person name="Turnbaugh P.J."/>
            <person name="Mahowald M."/>
            <person name="Liep D."/>
            <person name="Gordon J."/>
        </authorList>
    </citation>
    <scope>NUCLEOTIDE SEQUENCE [LARGE SCALE GENOMIC DNA]</scope>
    <source>
        <strain evidence="2 3">DSM 13279</strain>
    </source>
</reference>
<dbReference type="eggNOG" id="COG3620">
    <property type="taxonomic scope" value="Bacteria"/>
</dbReference>
<dbReference type="AlphaFoldDB" id="B6G930"/>
<dbReference type="InterPro" id="IPR010982">
    <property type="entry name" value="Lambda_DNA-bd_dom_sf"/>
</dbReference>
<dbReference type="PROSITE" id="PS50943">
    <property type="entry name" value="HTH_CROC1"/>
    <property type="match status" value="1"/>
</dbReference>
<evidence type="ECO:0000313" key="2">
    <source>
        <dbReference type="EMBL" id="EEA91227.1"/>
    </source>
</evidence>
<feature type="domain" description="HTH cro/C1-type" evidence="1">
    <location>
        <begin position="34"/>
        <end position="88"/>
    </location>
</feature>
<dbReference type="RefSeq" id="WP_006720233.1">
    <property type="nucleotide sequence ID" value="NZ_CP085935.1"/>
</dbReference>
<comment type="caution">
    <text evidence="2">The sequence shown here is derived from an EMBL/GenBank/DDBJ whole genome shotgun (WGS) entry which is preliminary data.</text>
</comment>
<keyword evidence="2" id="KW-0238">DNA-binding</keyword>
<dbReference type="GeneID" id="98002885"/>
<accession>B6G930</accession>
<evidence type="ECO:0000259" key="1">
    <source>
        <dbReference type="PROSITE" id="PS50943"/>
    </source>
</evidence>
<dbReference type="SMART" id="SM00530">
    <property type="entry name" value="HTH_XRE"/>
    <property type="match status" value="1"/>
</dbReference>
<reference evidence="2 3" key="2">
    <citation type="submission" date="2008-10" db="EMBL/GenBank/DDBJ databases">
        <authorList>
            <person name="Fulton L."/>
            <person name="Clifton S."/>
            <person name="Fulton B."/>
            <person name="Xu J."/>
            <person name="Minx P."/>
            <person name="Pepin K.H."/>
            <person name="Johnson M."/>
            <person name="Thiruvilangam P."/>
            <person name="Bhonagiri V."/>
            <person name="Nash W.E."/>
            <person name="Mardis E.R."/>
            <person name="Wilson R.K."/>
        </authorList>
    </citation>
    <scope>NUCLEOTIDE SEQUENCE [LARGE SCALE GENOMIC DNA]</scope>
    <source>
        <strain evidence="2 3">DSM 13279</strain>
    </source>
</reference>
<dbReference type="GO" id="GO:0003677">
    <property type="term" value="F:DNA binding"/>
    <property type="evidence" value="ECO:0007669"/>
    <property type="project" value="UniProtKB-KW"/>
</dbReference>
<dbReference type="HOGENOM" id="CLU_066192_18_2_11"/>
<organism evidence="2 3">
    <name type="scientific">Collinsella stercoris DSM 13279</name>
    <dbReference type="NCBI Taxonomy" id="445975"/>
    <lineage>
        <taxon>Bacteria</taxon>
        <taxon>Bacillati</taxon>
        <taxon>Actinomycetota</taxon>
        <taxon>Coriobacteriia</taxon>
        <taxon>Coriobacteriales</taxon>
        <taxon>Coriobacteriaceae</taxon>
        <taxon>Collinsella</taxon>
    </lineage>
</organism>
<keyword evidence="3" id="KW-1185">Reference proteome</keyword>
<dbReference type="EMBL" id="ABXJ01000030">
    <property type="protein sequence ID" value="EEA91227.1"/>
    <property type="molecule type" value="Genomic_DNA"/>
</dbReference>
<dbReference type="CDD" id="cd00093">
    <property type="entry name" value="HTH_XRE"/>
    <property type="match status" value="1"/>
</dbReference>
<dbReference type="STRING" id="445975.COLSTE_00571"/>
<gene>
    <name evidence="2" type="ORF">COLSTE_00571</name>
</gene>
<name>B6G930_9ACTN</name>
<dbReference type="InterPro" id="IPR001387">
    <property type="entry name" value="Cro/C1-type_HTH"/>
</dbReference>
<dbReference type="SUPFAM" id="SSF47413">
    <property type="entry name" value="lambda repressor-like DNA-binding domains"/>
    <property type="match status" value="1"/>
</dbReference>
<dbReference type="OrthoDB" id="3176995at2"/>
<proteinExistence type="predicted"/>
<dbReference type="Pfam" id="PF01381">
    <property type="entry name" value="HTH_3"/>
    <property type="match status" value="1"/>
</dbReference>
<dbReference type="Proteomes" id="UP000003560">
    <property type="component" value="Unassembled WGS sequence"/>
</dbReference>
<protein>
    <submittedName>
        <fullName evidence="2">DNA-binding helix-turn-helix protein</fullName>
    </submittedName>
</protein>
<dbReference type="Gene3D" id="1.10.260.40">
    <property type="entry name" value="lambda repressor-like DNA-binding domains"/>
    <property type="match status" value="1"/>
</dbReference>
<evidence type="ECO:0000313" key="3">
    <source>
        <dbReference type="Proteomes" id="UP000003560"/>
    </source>
</evidence>